<feature type="compositionally biased region" description="Basic and acidic residues" evidence="1">
    <location>
        <begin position="9"/>
        <end position="19"/>
    </location>
</feature>
<protein>
    <submittedName>
        <fullName evidence="2">Uncharacterized protein</fullName>
    </submittedName>
</protein>
<evidence type="ECO:0000256" key="1">
    <source>
        <dbReference type="SAM" id="MobiDB-lite"/>
    </source>
</evidence>
<name>G7YKI4_CLOSI</name>
<dbReference type="EMBL" id="DF143502">
    <property type="protein sequence ID" value="GAA53466.1"/>
    <property type="molecule type" value="Genomic_DNA"/>
</dbReference>
<feature type="region of interest" description="Disordered" evidence="1">
    <location>
        <begin position="1"/>
        <end position="21"/>
    </location>
</feature>
<organism evidence="2 3">
    <name type="scientific">Clonorchis sinensis</name>
    <name type="common">Chinese liver fluke</name>
    <dbReference type="NCBI Taxonomy" id="79923"/>
    <lineage>
        <taxon>Eukaryota</taxon>
        <taxon>Metazoa</taxon>
        <taxon>Spiralia</taxon>
        <taxon>Lophotrochozoa</taxon>
        <taxon>Platyhelminthes</taxon>
        <taxon>Trematoda</taxon>
        <taxon>Digenea</taxon>
        <taxon>Opisthorchiida</taxon>
        <taxon>Opisthorchiata</taxon>
        <taxon>Opisthorchiidae</taxon>
        <taxon>Clonorchis</taxon>
    </lineage>
</organism>
<feature type="compositionally biased region" description="Polar residues" evidence="1">
    <location>
        <begin position="211"/>
        <end position="223"/>
    </location>
</feature>
<feature type="region of interest" description="Disordered" evidence="1">
    <location>
        <begin position="36"/>
        <end position="69"/>
    </location>
</feature>
<evidence type="ECO:0000313" key="2">
    <source>
        <dbReference type="EMBL" id="GAA53466.1"/>
    </source>
</evidence>
<accession>G7YKI4</accession>
<proteinExistence type="predicted"/>
<gene>
    <name evidence="2" type="ORF">CLF_110287</name>
</gene>
<reference key="2">
    <citation type="submission" date="2011-10" db="EMBL/GenBank/DDBJ databases">
        <title>The genome and transcriptome sequence of Clonorchis sinensis provide insights into the carcinogenic liver fluke.</title>
        <authorList>
            <person name="Wang X."/>
            <person name="Huang Y."/>
            <person name="Chen W."/>
            <person name="Liu H."/>
            <person name="Guo L."/>
            <person name="Chen Y."/>
            <person name="Luo F."/>
            <person name="Zhou W."/>
            <person name="Sun J."/>
            <person name="Mao Q."/>
            <person name="Liang P."/>
            <person name="Zhou C."/>
            <person name="Tian Y."/>
            <person name="Men J."/>
            <person name="Lv X."/>
            <person name="Huang L."/>
            <person name="Zhou J."/>
            <person name="Hu Y."/>
            <person name="Li R."/>
            <person name="Zhang F."/>
            <person name="Lei H."/>
            <person name="Li X."/>
            <person name="Hu X."/>
            <person name="Liang C."/>
            <person name="Xu J."/>
            <person name="Wu Z."/>
            <person name="Yu X."/>
        </authorList>
    </citation>
    <scope>NUCLEOTIDE SEQUENCE</scope>
    <source>
        <strain>Henan</strain>
    </source>
</reference>
<dbReference type="AlphaFoldDB" id="G7YKI4"/>
<feature type="region of interest" description="Disordered" evidence="1">
    <location>
        <begin position="211"/>
        <end position="238"/>
    </location>
</feature>
<feature type="compositionally biased region" description="Polar residues" evidence="1">
    <location>
        <begin position="46"/>
        <end position="66"/>
    </location>
</feature>
<dbReference type="Proteomes" id="UP000008909">
    <property type="component" value="Unassembled WGS sequence"/>
</dbReference>
<evidence type="ECO:0000313" key="3">
    <source>
        <dbReference type="Proteomes" id="UP000008909"/>
    </source>
</evidence>
<sequence>MRRPAAAHSLEEESGKREIQMGFSVNRSRKFLTPLRVNPKGRQRSGCDSQTSLSLNTRNSSEMFGNSSISATSSLSSLTSESSDVMFSSQSNTAAAGNRSEQRVTSELRFGRWIERETSSMDAGDTIDNGYDVPTGGFRWDTSGQELTISHFPVNASDFDLIEVPNDNDSPPYSSLEPIRTIQNSQPNPCMNCHMPNTPSEFGHSPLSISRSNFGSTLSGPRCTSSESETTPTKPYSGANPAHVALPSLIRNSCGVPREPAQSYLLNRYPVHLTPPRNQSGFELEEHSNDTDHPTLLELTGDVRTVDMQALDQLPLRTWLL</sequence>
<keyword evidence="3" id="KW-1185">Reference proteome</keyword>
<reference evidence="2" key="1">
    <citation type="journal article" date="2011" name="Genome Biol.">
        <title>The draft genome of the carcinogenic human liver fluke Clonorchis sinensis.</title>
        <authorList>
            <person name="Wang X."/>
            <person name="Chen W."/>
            <person name="Huang Y."/>
            <person name="Sun J."/>
            <person name="Men J."/>
            <person name="Liu H."/>
            <person name="Luo F."/>
            <person name="Guo L."/>
            <person name="Lv X."/>
            <person name="Deng C."/>
            <person name="Zhou C."/>
            <person name="Fan Y."/>
            <person name="Li X."/>
            <person name="Huang L."/>
            <person name="Hu Y."/>
            <person name="Liang C."/>
            <person name="Hu X."/>
            <person name="Xu J."/>
            <person name="Yu X."/>
        </authorList>
    </citation>
    <scope>NUCLEOTIDE SEQUENCE [LARGE SCALE GENOMIC DNA]</scope>
    <source>
        <strain evidence="2">Henan</strain>
    </source>
</reference>